<name>A0ABT4U026_9ACTN</name>
<accession>A0ABT4U026</accession>
<evidence type="ECO:0000313" key="2">
    <source>
        <dbReference type="Proteomes" id="UP001527866"/>
    </source>
</evidence>
<proteinExistence type="predicted"/>
<gene>
    <name evidence="1" type="ORF">O4J56_06460</name>
</gene>
<keyword evidence="2" id="KW-1185">Reference proteome</keyword>
<evidence type="ECO:0000313" key="1">
    <source>
        <dbReference type="EMBL" id="MDA2810277.1"/>
    </source>
</evidence>
<sequence length="136" mass="14599">MTAWAELRPLARMGLEREARDAARRAQLRMDAAEEDARDRWGFDRAELHQHLAESHLALGDSAQARRHAQNARAIKQAGSGGWAAATVVLARAAAADRDAEGACALADEVLEAVPAASLRRDHPAPPALAPRRSGL</sequence>
<protein>
    <submittedName>
        <fullName evidence="1">Uncharacterized protein</fullName>
    </submittedName>
</protein>
<dbReference type="RefSeq" id="WP_270684324.1">
    <property type="nucleotide sequence ID" value="NZ_JAQFWQ010000012.1"/>
</dbReference>
<dbReference type="EMBL" id="JAQFWQ010000012">
    <property type="protein sequence ID" value="MDA2810277.1"/>
    <property type="molecule type" value="Genomic_DNA"/>
</dbReference>
<reference evidence="1 2" key="1">
    <citation type="submission" date="2023-01" db="EMBL/GenBank/DDBJ databases">
        <title>Draft genome sequence of Nocardiopsis sp. RSe5-2 isolated from halophytes.</title>
        <authorList>
            <person name="Duangmal K."/>
            <person name="Chantavorakit T."/>
        </authorList>
    </citation>
    <scope>NUCLEOTIDE SEQUENCE [LARGE SCALE GENOMIC DNA]</scope>
    <source>
        <strain evidence="1 2">RSe5-2</strain>
    </source>
</reference>
<comment type="caution">
    <text evidence="1">The sequence shown here is derived from an EMBL/GenBank/DDBJ whole genome shotgun (WGS) entry which is preliminary data.</text>
</comment>
<dbReference type="Proteomes" id="UP001527866">
    <property type="component" value="Unassembled WGS sequence"/>
</dbReference>
<organism evidence="1 2">
    <name type="scientific">Nocardiopsis endophytica</name>
    <dbReference type="NCBI Taxonomy" id="3018445"/>
    <lineage>
        <taxon>Bacteria</taxon>
        <taxon>Bacillati</taxon>
        <taxon>Actinomycetota</taxon>
        <taxon>Actinomycetes</taxon>
        <taxon>Streptosporangiales</taxon>
        <taxon>Nocardiopsidaceae</taxon>
        <taxon>Nocardiopsis</taxon>
    </lineage>
</organism>